<organism evidence="3 4">
    <name type="scientific">Sphingomonas rubra</name>
    <dbReference type="NCBI Taxonomy" id="634430"/>
    <lineage>
        <taxon>Bacteria</taxon>
        <taxon>Pseudomonadati</taxon>
        <taxon>Pseudomonadota</taxon>
        <taxon>Alphaproteobacteria</taxon>
        <taxon>Sphingomonadales</taxon>
        <taxon>Sphingomonadaceae</taxon>
        <taxon>Sphingomonas</taxon>
    </lineage>
</organism>
<sequence>MRQVIFLDAAKADVAALDDWIAAKANEDIAAAYLDRLERFAHTLGFFPHRGSPRTVGRRKMRSITFERRYVLLYCVTDHAVQIVRVLDARRDWSGLLPG</sequence>
<dbReference type="EMBL" id="FOXP01000010">
    <property type="protein sequence ID" value="SFP90165.1"/>
    <property type="molecule type" value="Genomic_DNA"/>
</dbReference>
<keyword evidence="2" id="KW-1277">Toxin-antitoxin system</keyword>
<protein>
    <submittedName>
        <fullName evidence="3">Plasmid stabilization system protein ParE</fullName>
    </submittedName>
</protein>
<evidence type="ECO:0000256" key="2">
    <source>
        <dbReference type="ARBA" id="ARBA00022649"/>
    </source>
</evidence>
<dbReference type="InterPro" id="IPR051803">
    <property type="entry name" value="TA_system_RelE-like_toxin"/>
</dbReference>
<name>A0A1I5U4E4_9SPHN</name>
<dbReference type="PANTHER" id="PTHR33755:SF6">
    <property type="entry name" value="PLASMID STABILIZATION SYSTEM PROTEIN"/>
    <property type="match status" value="1"/>
</dbReference>
<dbReference type="AlphaFoldDB" id="A0A1I5U4E4"/>
<dbReference type="InterPro" id="IPR007712">
    <property type="entry name" value="RelE/ParE_toxin"/>
</dbReference>
<gene>
    <name evidence="3" type="ORF">SAMN04488241_110106</name>
</gene>
<dbReference type="RefSeq" id="WP_177200207.1">
    <property type="nucleotide sequence ID" value="NZ_FOXP01000010.1"/>
</dbReference>
<dbReference type="STRING" id="634430.SAMN04488241_110106"/>
<evidence type="ECO:0000313" key="4">
    <source>
        <dbReference type="Proteomes" id="UP000199586"/>
    </source>
</evidence>
<evidence type="ECO:0000256" key="1">
    <source>
        <dbReference type="ARBA" id="ARBA00006226"/>
    </source>
</evidence>
<dbReference type="Pfam" id="PF05016">
    <property type="entry name" value="ParE_toxin"/>
    <property type="match status" value="1"/>
</dbReference>
<keyword evidence="4" id="KW-1185">Reference proteome</keyword>
<dbReference type="Proteomes" id="UP000199586">
    <property type="component" value="Unassembled WGS sequence"/>
</dbReference>
<dbReference type="PANTHER" id="PTHR33755">
    <property type="entry name" value="TOXIN PARE1-RELATED"/>
    <property type="match status" value="1"/>
</dbReference>
<evidence type="ECO:0000313" key="3">
    <source>
        <dbReference type="EMBL" id="SFP90165.1"/>
    </source>
</evidence>
<proteinExistence type="inferred from homology"/>
<dbReference type="InterPro" id="IPR035093">
    <property type="entry name" value="RelE/ParE_toxin_dom_sf"/>
</dbReference>
<accession>A0A1I5U4E4</accession>
<comment type="similarity">
    <text evidence="1">Belongs to the RelE toxin family.</text>
</comment>
<reference evidence="3 4" key="1">
    <citation type="submission" date="2016-10" db="EMBL/GenBank/DDBJ databases">
        <authorList>
            <person name="de Groot N.N."/>
        </authorList>
    </citation>
    <scope>NUCLEOTIDE SEQUENCE [LARGE SCALE GENOMIC DNA]</scope>
    <source>
        <strain evidence="3 4">CGMCC 1.9113</strain>
    </source>
</reference>
<dbReference type="Gene3D" id="3.30.2310.20">
    <property type="entry name" value="RelE-like"/>
    <property type="match status" value="1"/>
</dbReference>